<organism evidence="2 3">
    <name type="scientific">Sulfobacillus thermotolerans</name>
    <dbReference type="NCBI Taxonomy" id="338644"/>
    <lineage>
        <taxon>Bacteria</taxon>
        <taxon>Bacillati</taxon>
        <taxon>Bacillota</taxon>
        <taxon>Clostridia</taxon>
        <taxon>Eubacteriales</taxon>
        <taxon>Clostridiales Family XVII. Incertae Sedis</taxon>
        <taxon>Sulfobacillus</taxon>
    </lineage>
</organism>
<dbReference type="EMBL" id="CP019454">
    <property type="protein sequence ID" value="AUW93068.1"/>
    <property type="molecule type" value="Genomic_DNA"/>
</dbReference>
<evidence type="ECO:0008006" key="4">
    <source>
        <dbReference type="Google" id="ProtNLM"/>
    </source>
</evidence>
<dbReference type="Proteomes" id="UP000325292">
    <property type="component" value="Chromosome"/>
</dbReference>
<gene>
    <name evidence="2" type="ORF">BXT84_03150</name>
</gene>
<evidence type="ECO:0000256" key="1">
    <source>
        <dbReference type="SAM" id="MobiDB-lite"/>
    </source>
</evidence>
<sequence length="83" mass="9066">MPRVQHVTATSAHLPTPGVPGAGLSNLSFTRLLYHSDVSLSVSPKLLRYKQHVRDQLVTESGVALMKRRGIEVESVFGQIKGD</sequence>
<feature type="region of interest" description="Disordered" evidence="1">
    <location>
        <begin position="1"/>
        <end position="21"/>
    </location>
</feature>
<protein>
    <recommendedName>
        <fullName evidence="4">Transposase DDE domain-containing protein</fullName>
    </recommendedName>
</protein>
<keyword evidence="3" id="KW-1185">Reference proteome</keyword>
<reference evidence="2 3" key="1">
    <citation type="journal article" date="2019" name="Sci. Rep.">
        <title>Sulfobacillus thermotolerans: new insights into resistance and metabolic capacities of acidophilic chemolithotrophs.</title>
        <authorList>
            <person name="Panyushkina A.E."/>
            <person name="Babenko V.V."/>
            <person name="Nikitina A.S."/>
            <person name="Selezneva O.V."/>
            <person name="Tsaplina I.A."/>
            <person name="Letarova M.A."/>
            <person name="Kostryukova E.S."/>
            <person name="Letarov A.V."/>
        </authorList>
    </citation>
    <scope>NUCLEOTIDE SEQUENCE [LARGE SCALE GENOMIC DNA]</scope>
    <source>
        <strain evidence="2 3">Kr1</strain>
    </source>
</reference>
<accession>A0ABM6RNX6</accession>
<proteinExistence type="predicted"/>
<evidence type="ECO:0000313" key="2">
    <source>
        <dbReference type="EMBL" id="AUW93068.1"/>
    </source>
</evidence>
<name>A0ABM6RNX6_9FIRM</name>
<evidence type="ECO:0000313" key="3">
    <source>
        <dbReference type="Proteomes" id="UP000325292"/>
    </source>
</evidence>